<organism evidence="3 4">
    <name type="scientific">Cardamine amara subsp. amara</name>
    <dbReference type="NCBI Taxonomy" id="228776"/>
    <lineage>
        <taxon>Eukaryota</taxon>
        <taxon>Viridiplantae</taxon>
        <taxon>Streptophyta</taxon>
        <taxon>Embryophyta</taxon>
        <taxon>Tracheophyta</taxon>
        <taxon>Spermatophyta</taxon>
        <taxon>Magnoliopsida</taxon>
        <taxon>eudicotyledons</taxon>
        <taxon>Gunneridae</taxon>
        <taxon>Pentapetalae</taxon>
        <taxon>rosids</taxon>
        <taxon>malvids</taxon>
        <taxon>Brassicales</taxon>
        <taxon>Brassicaceae</taxon>
        <taxon>Cardamineae</taxon>
        <taxon>Cardamine</taxon>
    </lineage>
</organism>
<feature type="domain" description="Myb/SANT-like" evidence="2">
    <location>
        <begin position="19"/>
        <end position="110"/>
    </location>
</feature>
<dbReference type="Proteomes" id="UP001558713">
    <property type="component" value="Unassembled WGS sequence"/>
</dbReference>
<evidence type="ECO:0000259" key="2">
    <source>
        <dbReference type="Pfam" id="PF12776"/>
    </source>
</evidence>
<dbReference type="AlphaFoldDB" id="A0ABD0ZHG4"/>
<evidence type="ECO:0000313" key="4">
    <source>
        <dbReference type="Proteomes" id="UP001558713"/>
    </source>
</evidence>
<dbReference type="EMBL" id="JBANAX010000782">
    <property type="protein sequence ID" value="KAL1193476.1"/>
    <property type="molecule type" value="Genomic_DNA"/>
</dbReference>
<evidence type="ECO:0000256" key="1">
    <source>
        <dbReference type="SAM" id="MobiDB-lite"/>
    </source>
</evidence>
<name>A0ABD0ZHG4_CARAN</name>
<dbReference type="Pfam" id="PF12776">
    <property type="entry name" value="Myb_DNA-bind_3"/>
    <property type="match status" value="1"/>
</dbReference>
<keyword evidence="4" id="KW-1185">Reference proteome</keyword>
<dbReference type="PANTHER" id="PTHR47584">
    <property type="match status" value="1"/>
</dbReference>
<dbReference type="InterPro" id="IPR024752">
    <property type="entry name" value="Myb/SANT-like_dom"/>
</dbReference>
<dbReference type="InterPro" id="IPR045026">
    <property type="entry name" value="LIMYB"/>
</dbReference>
<evidence type="ECO:0000313" key="3">
    <source>
        <dbReference type="EMBL" id="KAL1193476.1"/>
    </source>
</evidence>
<accession>A0ABD0ZHG4</accession>
<protein>
    <recommendedName>
        <fullName evidence="2">Myb/SANT-like domain-containing protein</fullName>
    </recommendedName>
</protein>
<proteinExistence type="predicted"/>
<dbReference type="PANTHER" id="PTHR47584:SF9">
    <property type="entry name" value="L10-INTERACTING MYB DOMAIN-CONTAINING PROTEIN-LIKE"/>
    <property type="match status" value="1"/>
</dbReference>
<reference evidence="3 4" key="1">
    <citation type="submission" date="2024-04" db="EMBL/GenBank/DDBJ databases">
        <title>Genome assembly C_amara_ONT_v2.</title>
        <authorList>
            <person name="Yant L."/>
            <person name="Moore C."/>
            <person name="Slenker M."/>
        </authorList>
    </citation>
    <scope>NUCLEOTIDE SEQUENCE [LARGE SCALE GENOMIC DNA]</scope>
    <source>
        <tissue evidence="3">Leaf</tissue>
    </source>
</reference>
<comment type="caution">
    <text evidence="3">The sequence shown here is derived from an EMBL/GenBank/DDBJ whole genome shotgun (WGS) entry which is preliminary data.</text>
</comment>
<feature type="region of interest" description="Disordered" evidence="1">
    <location>
        <begin position="178"/>
        <end position="202"/>
    </location>
</feature>
<sequence>MANQTQGSSQTPSAEHKISWTPQMSRGLLELCNDQNKKGHWKGTCLDEIGRQSVRAEFLKLFGLDLPWKIFKHRMDHLKKQYDVYKRITRTATGLGFNEFGEVDMSPDWWNELVRSCPEASKLRTHPLKDIPLLDRLYERVTVSVSEGWQLRAGPSQLGRDTPSPFPQVIVSDEEVEPLRPIGKSGTRGKGKSVASRKQAQSDKWDRLTTAIEDQGNFWKGGRETFECLNPFSCAVCMQQLTKMTLLNHESELYWAAIDYLASDENGRQIFMSLPNEEEKIKFLERKTGKADWAA</sequence>
<gene>
    <name evidence="3" type="ORF">V5N11_000374</name>
</gene>